<evidence type="ECO:0000256" key="1">
    <source>
        <dbReference type="ARBA" id="ARBA00022737"/>
    </source>
</evidence>
<dbReference type="GO" id="GO:0085020">
    <property type="term" value="P:protein K6-linked ubiquitination"/>
    <property type="evidence" value="ECO:0007669"/>
    <property type="project" value="TreeGrafter"/>
</dbReference>
<evidence type="ECO:0000313" key="4">
    <source>
        <dbReference type="EMBL" id="NJC23196.1"/>
    </source>
</evidence>
<dbReference type="EMBL" id="JAATJL010000001">
    <property type="protein sequence ID" value="NJC23196.1"/>
    <property type="molecule type" value="Genomic_DNA"/>
</dbReference>
<organism evidence="4 5">
    <name type="scientific">Arthrobacter pigmenti</name>
    <dbReference type="NCBI Taxonomy" id="271432"/>
    <lineage>
        <taxon>Bacteria</taxon>
        <taxon>Bacillati</taxon>
        <taxon>Actinomycetota</taxon>
        <taxon>Actinomycetes</taxon>
        <taxon>Micrococcales</taxon>
        <taxon>Micrococcaceae</taxon>
        <taxon>Arthrobacter</taxon>
    </lineage>
</organism>
<evidence type="ECO:0000313" key="5">
    <source>
        <dbReference type="Proteomes" id="UP000547458"/>
    </source>
</evidence>
<reference evidence="4 5" key="1">
    <citation type="submission" date="2020-03" db="EMBL/GenBank/DDBJ databases">
        <title>Sequencing the genomes of 1000 actinobacteria strains.</title>
        <authorList>
            <person name="Klenk H.-P."/>
        </authorList>
    </citation>
    <scope>NUCLEOTIDE SEQUENCE [LARGE SCALE GENOMIC DNA]</scope>
    <source>
        <strain evidence="4 5">DSM 16403</strain>
    </source>
</reference>
<keyword evidence="5" id="KW-1185">Reference proteome</keyword>
<dbReference type="PANTHER" id="PTHR24171">
    <property type="entry name" value="ANKYRIN REPEAT DOMAIN-CONTAINING PROTEIN 39-RELATED"/>
    <property type="match status" value="1"/>
</dbReference>
<dbReference type="PROSITE" id="PS50088">
    <property type="entry name" value="ANK_REPEAT"/>
    <property type="match status" value="2"/>
</dbReference>
<evidence type="ECO:0000256" key="2">
    <source>
        <dbReference type="ARBA" id="ARBA00023043"/>
    </source>
</evidence>
<feature type="repeat" description="ANK" evidence="3">
    <location>
        <begin position="82"/>
        <end position="114"/>
    </location>
</feature>
<dbReference type="GO" id="GO:0004842">
    <property type="term" value="F:ubiquitin-protein transferase activity"/>
    <property type="evidence" value="ECO:0007669"/>
    <property type="project" value="TreeGrafter"/>
</dbReference>
<dbReference type="Pfam" id="PF12796">
    <property type="entry name" value="Ank_2"/>
    <property type="match status" value="1"/>
</dbReference>
<dbReference type="PROSITE" id="PS50297">
    <property type="entry name" value="ANK_REP_REGION"/>
    <property type="match status" value="2"/>
</dbReference>
<evidence type="ECO:0008006" key="6">
    <source>
        <dbReference type="Google" id="ProtNLM"/>
    </source>
</evidence>
<accession>A0A846RVZ0</accession>
<dbReference type="AlphaFoldDB" id="A0A846RVZ0"/>
<dbReference type="PANTHER" id="PTHR24171:SF8">
    <property type="entry name" value="BRCA1-ASSOCIATED RING DOMAIN PROTEIN 1"/>
    <property type="match status" value="1"/>
</dbReference>
<keyword evidence="1" id="KW-0677">Repeat</keyword>
<protein>
    <recommendedName>
        <fullName evidence="6">Ankyrin repeat domain-containing protein</fullName>
    </recommendedName>
</protein>
<gene>
    <name evidence="4" type="ORF">BJ994_002272</name>
</gene>
<keyword evidence="2 3" id="KW-0040">ANK repeat</keyword>
<sequence length="134" mass="13772">MTGHGAEDQAAEQAIALAHRLMDAAREGNGATLRKYLDAGVPATLTNAAGDSLLMLAAYNGHASVVEDLLARGADANTANDRGQTPLAGAVFKGYSDVTRVLVDAGADPDAGTPSARDAATMFGRSELLELFSR</sequence>
<proteinExistence type="predicted"/>
<dbReference type="Gene3D" id="1.25.40.20">
    <property type="entry name" value="Ankyrin repeat-containing domain"/>
    <property type="match status" value="1"/>
</dbReference>
<dbReference type="InterPro" id="IPR036770">
    <property type="entry name" value="Ankyrin_rpt-contain_sf"/>
</dbReference>
<dbReference type="SUPFAM" id="SSF48403">
    <property type="entry name" value="Ankyrin repeat"/>
    <property type="match status" value="1"/>
</dbReference>
<dbReference type="Proteomes" id="UP000547458">
    <property type="component" value="Unassembled WGS sequence"/>
</dbReference>
<dbReference type="RefSeq" id="WP_167994239.1">
    <property type="nucleotide sequence ID" value="NZ_JAATJL010000001.1"/>
</dbReference>
<dbReference type="InterPro" id="IPR002110">
    <property type="entry name" value="Ankyrin_rpt"/>
</dbReference>
<evidence type="ECO:0000256" key="3">
    <source>
        <dbReference type="PROSITE-ProRule" id="PRU00023"/>
    </source>
</evidence>
<dbReference type="SMART" id="SM00248">
    <property type="entry name" value="ANK"/>
    <property type="match status" value="2"/>
</dbReference>
<comment type="caution">
    <text evidence="4">The sequence shown here is derived from an EMBL/GenBank/DDBJ whole genome shotgun (WGS) entry which is preliminary data.</text>
</comment>
<name>A0A846RVZ0_9MICC</name>
<feature type="repeat" description="ANK" evidence="3">
    <location>
        <begin position="49"/>
        <end position="81"/>
    </location>
</feature>